<comment type="caution">
    <text evidence="3">The sequence shown here is derived from an EMBL/GenBank/DDBJ whole genome shotgun (WGS) entry which is preliminary data.</text>
</comment>
<feature type="transmembrane region" description="Helical" evidence="1">
    <location>
        <begin position="5"/>
        <end position="24"/>
    </location>
</feature>
<keyword evidence="4" id="KW-1185">Reference proteome</keyword>
<accession>A0A0L6TZ94</accession>
<dbReference type="OrthoDB" id="6194834at2"/>
<name>A0A0L6TZ94_9FIRM</name>
<evidence type="ECO:0000259" key="2">
    <source>
        <dbReference type="Pfam" id="PF13127"/>
    </source>
</evidence>
<dbReference type="AlphaFoldDB" id="A0A0L6TZ94"/>
<dbReference type="PROSITE" id="PS51257">
    <property type="entry name" value="PROKAR_LIPOPROTEIN"/>
    <property type="match status" value="1"/>
</dbReference>
<evidence type="ECO:0000256" key="1">
    <source>
        <dbReference type="SAM" id="Phobius"/>
    </source>
</evidence>
<dbReference type="Pfam" id="PF13127">
    <property type="entry name" value="DUF3955"/>
    <property type="match status" value="1"/>
</dbReference>
<dbReference type="InterPro" id="IPR025016">
    <property type="entry name" value="DUF3955"/>
</dbReference>
<proteinExistence type="predicted"/>
<protein>
    <submittedName>
        <fullName evidence="3">Group-specific protein</fullName>
    </submittedName>
</protein>
<dbReference type="EMBL" id="LGYO01000027">
    <property type="protein sequence ID" value="KNZ41601.1"/>
    <property type="molecule type" value="Genomic_DNA"/>
</dbReference>
<feature type="domain" description="DUF3955" evidence="2">
    <location>
        <begin position="3"/>
        <end position="61"/>
    </location>
</feature>
<dbReference type="STRING" id="52689.AKG39_11500"/>
<evidence type="ECO:0000313" key="3">
    <source>
        <dbReference type="EMBL" id="KNZ41601.1"/>
    </source>
</evidence>
<reference evidence="4" key="1">
    <citation type="submission" date="2015-07" db="EMBL/GenBank/DDBJ databases">
        <title>Draft genome sequence of Acetobacterium bakii DSM 8293, a potential psychrophilic chemical producer through syngas fermentation.</title>
        <authorList>
            <person name="Song Y."/>
            <person name="Hwang S."/>
            <person name="Cho B.-K."/>
        </authorList>
    </citation>
    <scope>NUCLEOTIDE SEQUENCE [LARGE SCALE GENOMIC DNA]</scope>
    <source>
        <strain evidence="4">DSM 8239</strain>
    </source>
</reference>
<feature type="transmembrane region" description="Helical" evidence="1">
    <location>
        <begin position="44"/>
        <end position="64"/>
    </location>
</feature>
<keyword evidence="1" id="KW-1133">Transmembrane helix</keyword>
<sequence>MKKYILPFIFIVLGIGCAVAYGIIGSEVAPDGTLMEPFFLIPMGYLFLFLSIITGLIVFIRSLYKKHKNSYRVNSFHNNDTTS</sequence>
<dbReference type="Proteomes" id="UP000036873">
    <property type="component" value="Unassembled WGS sequence"/>
</dbReference>
<organism evidence="3 4">
    <name type="scientific">Acetobacterium bakii</name>
    <dbReference type="NCBI Taxonomy" id="52689"/>
    <lineage>
        <taxon>Bacteria</taxon>
        <taxon>Bacillati</taxon>
        <taxon>Bacillota</taxon>
        <taxon>Clostridia</taxon>
        <taxon>Eubacteriales</taxon>
        <taxon>Eubacteriaceae</taxon>
        <taxon>Acetobacterium</taxon>
    </lineage>
</organism>
<dbReference type="RefSeq" id="WP_050740543.1">
    <property type="nucleotide sequence ID" value="NZ_LGYO01000027.1"/>
</dbReference>
<keyword evidence="1" id="KW-0472">Membrane</keyword>
<evidence type="ECO:0000313" key="4">
    <source>
        <dbReference type="Proteomes" id="UP000036873"/>
    </source>
</evidence>
<keyword evidence="1" id="KW-0812">Transmembrane</keyword>
<gene>
    <name evidence="3" type="ORF">AKG39_11500</name>
</gene>